<dbReference type="InterPro" id="IPR000629">
    <property type="entry name" value="RNA-helicase_DEAD-box_CS"/>
</dbReference>
<dbReference type="PANTHER" id="PTHR47959">
    <property type="entry name" value="ATP-DEPENDENT RNA HELICASE RHLE-RELATED"/>
    <property type="match status" value="1"/>
</dbReference>
<evidence type="ECO:0000256" key="2">
    <source>
        <dbReference type="ARBA" id="ARBA00022741"/>
    </source>
</evidence>
<dbReference type="CDD" id="cd18787">
    <property type="entry name" value="SF2_C_DEAD"/>
    <property type="match status" value="1"/>
</dbReference>
<dbReference type="GO" id="GO:0016787">
    <property type="term" value="F:hydrolase activity"/>
    <property type="evidence" value="ECO:0007669"/>
    <property type="project" value="UniProtKB-KW"/>
</dbReference>
<dbReference type="EMBL" id="JBJQND010000015">
    <property type="protein sequence ID" value="KAL3852533.1"/>
    <property type="molecule type" value="Genomic_DNA"/>
</dbReference>
<dbReference type="AlphaFoldDB" id="A0ABD3UVJ2"/>
<dbReference type="InterPro" id="IPR011545">
    <property type="entry name" value="DEAD/DEAH_box_helicase_dom"/>
</dbReference>
<dbReference type="SMART" id="SM00487">
    <property type="entry name" value="DEXDc"/>
    <property type="match status" value="1"/>
</dbReference>
<keyword evidence="5" id="KW-0067">ATP-binding</keyword>
<feature type="region of interest" description="Disordered" evidence="7">
    <location>
        <begin position="1024"/>
        <end position="1070"/>
    </location>
</feature>
<feature type="domain" description="DEAD-box RNA helicase Q" evidence="10">
    <location>
        <begin position="23"/>
        <end position="51"/>
    </location>
</feature>
<evidence type="ECO:0000313" key="11">
    <source>
        <dbReference type="EMBL" id="KAL3852533.1"/>
    </source>
</evidence>
<evidence type="ECO:0000256" key="1">
    <source>
        <dbReference type="ARBA" id="ARBA00012552"/>
    </source>
</evidence>
<dbReference type="InterPro" id="IPR027417">
    <property type="entry name" value="P-loop_NTPase"/>
</dbReference>
<evidence type="ECO:0000256" key="3">
    <source>
        <dbReference type="ARBA" id="ARBA00022801"/>
    </source>
</evidence>
<protein>
    <recommendedName>
        <fullName evidence="1">RNA helicase</fullName>
        <ecNumber evidence="1">3.6.4.13</ecNumber>
    </recommendedName>
</protein>
<dbReference type="PANTHER" id="PTHR47959:SF1">
    <property type="entry name" value="ATP-DEPENDENT RNA HELICASE DBPA"/>
    <property type="match status" value="1"/>
</dbReference>
<evidence type="ECO:0000256" key="7">
    <source>
        <dbReference type="SAM" id="MobiDB-lite"/>
    </source>
</evidence>
<evidence type="ECO:0000256" key="6">
    <source>
        <dbReference type="PROSITE-ProRule" id="PRU00552"/>
    </source>
</evidence>
<feature type="short sequence motif" description="Q motif" evidence="6">
    <location>
        <begin position="23"/>
        <end position="51"/>
    </location>
</feature>
<dbReference type="PROSITE" id="PS51192">
    <property type="entry name" value="HELICASE_ATP_BIND_1"/>
    <property type="match status" value="1"/>
</dbReference>
<feature type="compositionally biased region" description="Acidic residues" evidence="7">
    <location>
        <begin position="1024"/>
        <end position="1034"/>
    </location>
</feature>
<dbReference type="GO" id="GO:0003724">
    <property type="term" value="F:RNA helicase activity"/>
    <property type="evidence" value="ECO:0007669"/>
    <property type="project" value="UniProtKB-EC"/>
</dbReference>
<dbReference type="SUPFAM" id="SSF52540">
    <property type="entry name" value="P-loop containing nucleoside triphosphate hydrolases"/>
    <property type="match status" value="1"/>
</dbReference>
<evidence type="ECO:0000313" key="12">
    <source>
        <dbReference type="Proteomes" id="UP001634394"/>
    </source>
</evidence>
<dbReference type="EC" id="3.6.4.13" evidence="1"/>
<dbReference type="PROSITE" id="PS51194">
    <property type="entry name" value="HELICASE_CTER"/>
    <property type="match status" value="1"/>
</dbReference>
<dbReference type="InterPro" id="IPR050079">
    <property type="entry name" value="DEAD_box_RNA_helicase"/>
</dbReference>
<sequence>MSQVAHLFKDKKRTVDVTISEDVDFSGLLLSDPVTKGLKNSGFERPSPIQLKAIPLGRCGLDLIVQAKSGTGKTCVFTVIALESLQLDSCTIQVLVLAPTREIAIQIWDVIKSIGSVLPALQCHTFIGGLPVQEDKAKLKKCHIAVGTPGRIKQLIEFGALSTASIRLFVLDEADKLLEANFQQQINWIYSMLPENKQMLALSATYPEYLAQHLTAYMRNPTFIRLNITDPALLGIRQFYISVPYHPMPQVVFESKTKVLLHIFSSISFQQCLVFSNIQTRAQSLADSLNGKGWPTACIAGSLEQKERNEAMARLKTYKCRILISTDLTSRGIDADKVDLVINMDVPKDHETYLHRIGRAGRFGSYGASITIVSEGQEILDLQFVEKKCNTHINELPDPLPTDLLKTEVKVCLDDVVSAEVIHTVGNRDDRAKPITSDELTAQYSGTFAAIKLNSKFESDVKESLEKNLSCTCLEGGSIGPYETKESGEYHLHGALNGNVVTLENGINNEECIERSLQVHSELGCLVDRAITVQKEFTQRLNIVSGNVPFDRAISSVVNLAEVLVQSEPGEIIEHSTHAQSDSYDSGLAKYDDRLPSQMSHTTEFPSCSEAVITIDMGKRSLVKAVPVTNNEIVVKTSTLQDNLNSDALNKISDLTAFSEAKDSAINNNRNRETNDIQDSIVVSKNPIKKTKPLKTTNKSHMALRKKNVSSAEIKNSSAVKYQDTENARKNIREHGEQASKASLLPNEETSSENIFLQLPDIPKVWSMPEFSTSIGYKRLAKISTYGSAKDDLEKFLQEQNGKNDDNEFFINKKLRIPREVPVKEEDRQVIRTIITSFNNLKFDHDKHDLVLSNLETMESVSSQLSENLASKAQSKECSLSEKDSESMHAPIMANTDSDSAMHSVSSVSEVLKTVSIGMKDQMPTAESHIYGGMKTNCIAINVDNESNPDDTLGGMQTLDWKYPFSKTGAMPKRHLQKLAIGNLAIWGMAEDNGGDAAMNATYECLMRKNDTTKTIDVNRVDQCTEDSDSDSLSESETNSRELTETSTKESETSSDEETNSSKTKQSLKSNDIRTFVNQKSTKLNLHAQELFDQVRSERYIPNRKCKLNRLDSEEHVVEEKENIIRETHHRQREELFRNEYLSHSNDSKSTLKNQNNHLPQKNFITSGMPVDEDILKTHNQPYYWYQHPYYQYWYKYGYPMWQHQLPFHHTPWHFSTFASQPYSQTWYHHGNFNQGHRIQPSMQDGYKRMEEIYKAQWNYIKMMSKR</sequence>
<evidence type="ECO:0000259" key="8">
    <source>
        <dbReference type="PROSITE" id="PS51192"/>
    </source>
</evidence>
<reference evidence="11 12" key="1">
    <citation type="submission" date="2024-11" db="EMBL/GenBank/DDBJ databases">
        <title>Chromosome-level genome assembly of the freshwater bivalve Anodonta woodiana.</title>
        <authorList>
            <person name="Chen X."/>
        </authorList>
    </citation>
    <scope>NUCLEOTIDE SEQUENCE [LARGE SCALE GENOMIC DNA]</scope>
    <source>
        <strain evidence="11">MN2024</strain>
        <tissue evidence="11">Gills</tissue>
    </source>
</reference>
<feature type="compositionally biased region" description="Basic and acidic residues" evidence="7">
    <location>
        <begin position="1038"/>
        <end position="1052"/>
    </location>
</feature>
<organism evidence="11 12">
    <name type="scientific">Sinanodonta woodiana</name>
    <name type="common">Chinese pond mussel</name>
    <name type="synonym">Anodonta woodiana</name>
    <dbReference type="NCBI Taxonomy" id="1069815"/>
    <lineage>
        <taxon>Eukaryota</taxon>
        <taxon>Metazoa</taxon>
        <taxon>Spiralia</taxon>
        <taxon>Lophotrochozoa</taxon>
        <taxon>Mollusca</taxon>
        <taxon>Bivalvia</taxon>
        <taxon>Autobranchia</taxon>
        <taxon>Heteroconchia</taxon>
        <taxon>Palaeoheterodonta</taxon>
        <taxon>Unionida</taxon>
        <taxon>Unionoidea</taxon>
        <taxon>Unionidae</taxon>
        <taxon>Unioninae</taxon>
        <taxon>Sinanodonta</taxon>
    </lineage>
</organism>
<comment type="caution">
    <text evidence="11">The sequence shown here is derived from an EMBL/GenBank/DDBJ whole genome shotgun (WGS) entry which is preliminary data.</text>
</comment>
<name>A0ABD3UVJ2_SINWO</name>
<dbReference type="Proteomes" id="UP001634394">
    <property type="component" value="Unassembled WGS sequence"/>
</dbReference>
<dbReference type="Pfam" id="PF00271">
    <property type="entry name" value="Helicase_C"/>
    <property type="match status" value="1"/>
</dbReference>
<keyword evidence="4" id="KW-0347">Helicase</keyword>
<keyword evidence="3" id="KW-0378">Hydrolase</keyword>
<dbReference type="PROSITE" id="PS51195">
    <property type="entry name" value="Q_MOTIF"/>
    <property type="match status" value="1"/>
</dbReference>
<feature type="domain" description="Helicase ATP-binding" evidence="8">
    <location>
        <begin position="54"/>
        <end position="224"/>
    </location>
</feature>
<accession>A0ABD3UVJ2</accession>
<dbReference type="SMART" id="SM00490">
    <property type="entry name" value="HELICc"/>
    <property type="match status" value="1"/>
</dbReference>
<evidence type="ECO:0000259" key="10">
    <source>
        <dbReference type="PROSITE" id="PS51195"/>
    </source>
</evidence>
<dbReference type="Pfam" id="PF00270">
    <property type="entry name" value="DEAD"/>
    <property type="match status" value="1"/>
</dbReference>
<dbReference type="InterPro" id="IPR014001">
    <property type="entry name" value="Helicase_ATP-bd"/>
</dbReference>
<evidence type="ECO:0000256" key="5">
    <source>
        <dbReference type="ARBA" id="ARBA00022840"/>
    </source>
</evidence>
<dbReference type="CDD" id="cd17943">
    <property type="entry name" value="DEADc_DDX20"/>
    <property type="match status" value="1"/>
</dbReference>
<dbReference type="PROSITE" id="PS00039">
    <property type="entry name" value="DEAD_ATP_HELICASE"/>
    <property type="match status" value="1"/>
</dbReference>
<dbReference type="InterPro" id="IPR014014">
    <property type="entry name" value="RNA_helicase_DEAD_Q_motif"/>
</dbReference>
<dbReference type="Gene3D" id="3.40.50.300">
    <property type="entry name" value="P-loop containing nucleotide triphosphate hydrolases"/>
    <property type="match status" value="2"/>
</dbReference>
<keyword evidence="12" id="KW-1185">Reference proteome</keyword>
<keyword evidence="2" id="KW-0547">Nucleotide-binding</keyword>
<gene>
    <name evidence="11" type="ORF">ACJMK2_016160</name>
</gene>
<dbReference type="InterPro" id="IPR001650">
    <property type="entry name" value="Helicase_C-like"/>
</dbReference>
<dbReference type="GO" id="GO:0005524">
    <property type="term" value="F:ATP binding"/>
    <property type="evidence" value="ECO:0007669"/>
    <property type="project" value="UniProtKB-KW"/>
</dbReference>
<evidence type="ECO:0000256" key="4">
    <source>
        <dbReference type="ARBA" id="ARBA00022806"/>
    </source>
</evidence>
<evidence type="ECO:0000259" key="9">
    <source>
        <dbReference type="PROSITE" id="PS51194"/>
    </source>
</evidence>
<proteinExistence type="predicted"/>
<feature type="domain" description="Helicase C-terminal" evidence="9">
    <location>
        <begin position="259"/>
        <end position="404"/>
    </location>
</feature>